<organism evidence="1 2">
    <name type="scientific">Aegilops tauschii subsp. strangulata</name>
    <name type="common">Goatgrass</name>
    <dbReference type="NCBI Taxonomy" id="200361"/>
    <lineage>
        <taxon>Eukaryota</taxon>
        <taxon>Viridiplantae</taxon>
        <taxon>Streptophyta</taxon>
        <taxon>Embryophyta</taxon>
        <taxon>Tracheophyta</taxon>
        <taxon>Spermatophyta</taxon>
        <taxon>Magnoliopsida</taxon>
        <taxon>Liliopsida</taxon>
        <taxon>Poales</taxon>
        <taxon>Poaceae</taxon>
        <taxon>BOP clade</taxon>
        <taxon>Pooideae</taxon>
        <taxon>Triticodae</taxon>
        <taxon>Triticeae</taxon>
        <taxon>Triticinae</taxon>
        <taxon>Aegilops</taxon>
    </lineage>
</organism>
<dbReference type="Proteomes" id="UP000015105">
    <property type="component" value="Chromosome 5D"/>
</dbReference>
<dbReference type="AlphaFoldDB" id="A0A453JJT0"/>
<reference evidence="2" key="1">
    <citation type="journal article" date="2014" name="Science">
        <title>Ancient hybridizations among the ancestral genomes of bread wheat.</title>
        <authorList>
            <consortium name="International Wheat Genome Sequencing Consortium,"/>
            <person name="Marcussen T."/>
            <person name="Sandve S.R."/>
            <person name="Heier L."/>
            <person name="Spannagl M."/>
            <person name="Pfeifer M."/>
            <person name="Jakobsen K.S."/>
            <person name="Wulff B.B."/>
            <person name="Steuernagel B."/>
            <person name="Mayer K.F."/>
            <person name="Olsen O.A."/>
        </authorList>
    </citation>
    <scope>NUCLEOTIDE SEQUENCE [LARGE SCALE GENOMIC DNA]</scope>
    <source>
        <strain evidence="2">cv. AL8/78</strain>
    </source>
</reference>
<dbReference type="Gramene" id="AET5Gv20083900.3">
    <property type="protein sequence ID" value="AET5Gv20083900.3"/>
    <property type="gene ID" value="AET5Gv20083900"/>
</dbReference>
<evidence type="ECO:0000313" key="2">
    <source>
        <dbReference type="Proteomes" id="UP000015105"/>
    </source>
</evidence>
<reference evidence="1" key="5">
    <citation type="journal article" date="2021" name="G3 (Bethesda)">
        <title>Aegilops tauschii genome assembly Aet v5.0 features greater sequence contiguity and improved annotation.</title>
        <authorList>
            <person name="Wang L."/>
            <person name="Zhu T."/>
            <person name="Rodriguez J.C."/>
            <person name="Deal K.R."/>
            <person name="Dubcovsky J."/>
            <person name="McGuire P.E."/>
            <person name="Lux T."/>
            <person name="Spannagl M."/>
            <person name="Mayer K.F.X."/>
            <person name="Baldrich P."/>
            <person name="Meyers B.C."/>
            <person name="Huo N."/>
            <person name="Gu Y.Q."/>
            <person name="Zhou H."/>
            <person name="Devos K.M."/>
            <person name="Bennetzen J.L."/>
            <person name="Unver T."/>
            <person name="Budak H."/>
            <person name="Gulick P.J."/>
            <person name="Galiba G."/>
            <person name="Kalapos B."/>
            <person name="Nelson D.R."/>
            <person name="Li P."/>
            <person name="You F.M."/>
            <person name="Luo M.C."/>
            <person name="Dvorak J."/>
        </authorList>
    </citation>
    <scope>NUCLEOTIDE SEQUENCE [LARGE SCALE GENOMIC DNA]</scope>
    <source>
        <strain evidence="1">cv. AL8/78</strain>
    </source>
</reference>
<protein>
    <submittedName>
        <fullName evidence="1">Uncharacterized protein</fullName>
    </submittedName>
</protein>
<keyword evidence="2" id="KW-1185">Reference proteome</keyword>
<reference evidence="1" key="3">
    <citation type="journal article" date="2017" name="Nature">
        <title>Genome sequence of the progenitor of the wheat D genome Aegilops tauschii.</title>
        <authorList>
            <person name="Luo M.C."/>
            <person name="Gu Y.Q."/>
            <person name="Puiu D."/>
            <person name="Wang H."/>
            <person name="Twardziok S.O."/>
            <person name="Deal K.R."/>
            <person name="Huo N."/>
            <person name="Zhu T."/>
            <person name="Wang L."/>
            <person name="Wang Y."/>
            <person name="McGuire P.E."/>
            <person name="Liu S."/>
            <person name="Long H."/>
            <person name="Ramasamy R.K."/>
            <person name="Rodriguez J.C."/>
            <person name="Van S.L."/>
            <person name="Yuan L."/>
            <person name="Wang Z."/>
            <person name="Xia Z."/>
            <person name="Xiao L."/>
            <person name="Anderson O.D."/>
            <person name="Ouyang S."/>
            <person name="Liang Y."/>
            <person name="Zimin A.V."/>
            <person name="Pertea G."/>
            <person name="Qi P."/>
            <person name="Bennetzen J.L."/>
            <person name="Dai X."/>
            <person name="Dawson M.W."/>
            <person name="Muller H.G."/>
            <person name="Kugler K."/>
            <person name="Rivarola-Duarte L."/>
            <person name="Spannagl M."/>
            <person name="Mayer K.F.X."/>
            <person name="Lu F.H."/>
            <person name="Bevan M.W."/>
            <person name="Leroy P."/>
            <person name="Li P."/>
            <person name="You F.M."/>
            <person name="Sun Q."/>
            <person name="Liu Z."/>
            <person name="Lyons E."/>
            <person name="Wicker T."/>
            <person name="Salzberg S.L."/>
            <person name="Devos K.M."/>
            <person name="Dvorak J."/>
        </authorList>
    </citation>
    <scope>NUCLEOTIDE SEQUENCE [LARGE SCALE GENOMIC DNA]</scope>
    <source>
        <strain evidence="1">cv. AL8/78</strain>
    </source>
</reference>
<reference evidence="2" key="2">
    <citation type="journal article" date="2017" name="Nat. Plants">
        <title>The Aegilops tauschii genome reveals multiple impacts of transposons.</title>
        <authorList>
            <person name="Zhao G."/>
            <person name="Zou C."/>
            <person name="Li K."/>
            <person name="Wang K."/>
            <person name="Li T."/>
            <person name="Gao L."/>
            <person name="Zhang X."/>
            <person name="Wang H."/>
            <person name="Yang Z."/>
            <person name="Liu X."/>
            <person name="Jiang W."/>
            <person name="Mao L."/>
            <person name="Kong X."/>
            <person name="Jiao Y."/>
            <person name="Jia J."/>
        </authorList>
    </citation>
    <scope>NUCLEOTIDE SEQUENCE [LARGE SCALE GENOMIC DNA]</scope>
    <source>
        <strain evidence="2">cv. AL8/78</strain>
    </source>
</reference>
<reference evidence="1" key="4">
    <citation type="submission" date="2019-03" db="UniProtKB">
        <authorList>
            <consortium name="EnsemblPlants"/>
        </authorList>
    </citation>
    <scope>IDENTIFICATION</scope>
</reference>
<evidence type="ECO:0000313" key="1">
    <source>
        <dbReference type="EnsemblPlants" id="AET5Gv20083900.3"/>
    </source>
</evidence>
<accession>A0A453JJT0</accession>
<name>A0A453JJT0_AEGTS</name>
<dbReference type="EnsemblPlants" id="AET5Gv20083900.3">
    <property type="protein sequence ID" value="AET5Gv20083900.3"/>
    <property type="gene ID" value="AET5Gv20083900"/>
</dbReference>
<proteinExistence type="predicted"/>
<sequence>MLLDQVPHMLLLENDMALSSSGLSCVAGVLLTRQLVQERFCRRSLMQHPVSQDWRRGGVQEKAPIETSDLYYFSCNFRVPMVFTAFF</sequence>